<comment type="caution">
    <text evidence="1">The sequence shown here is derived from an EMBL/GenBank/DDBJ whole genome shotgun (WGS) entry which is preliminary data.</text>
</comment>
<evidence type="ECO:0008006" key="3">
    <source>
        <dbReference type="Google" id="ProtNLM"/>
    </source>
</evidence>
<dbReference type="InterPro" id="IPR016039">
    <property type="entry name" value="Thiolase-like"/>
</dbReference>
<accession>A0AAP2DQY6</accession>
<dbReference type="SUPFAM" id="SSF53901">
    <property type="entry name" value="Thiolase-like"/>
    <property type="match status" value="1"/>
</dbReference>
<reference evidence="1 2" key="1">
    <citation type="submission" date="2021-05" db="EMBL/GenBank/DDBJ databases">
        <title>A Polyphasic approach of four new species of the genus Ohtaekwangia: Ohtaekwangia histidinii sp. nov., Ohtaekwangia cretensis sp. nov., Ohtaekwangia indiensis sp. nov., Ohtaekwangia reichenbachii sp. nov. from diverse environment.</title>
        <authorList>
            <person name="Octaviana S."/>
        </authorList>
    </citation>
    <scope>NUCLEOTIDE SEQUENCE [LARGE SCALE GENOMIC DNA]</scope>
    <source>
        <strain evidence="1 2">PWU4</strain>
    </source>
</reference>
<evidence type="ECO:0000313" key="2">
    <source>
        <dbReference type="Proteomes" id="UP001319200"/>
    </source>
</evidence>
<dbReference type="Gene3D" id="3.40.47.10">
    <property type="match status" value="1"/>
</dbReference>
<dbReference type="Proteomes" id="UP001319200">
    <property type="component" value="Unassembled WGS sequence"/>
</dbReference>
<dbReference type="AlphaFoldDB" id="A0AAP2DQY6"/>
<dbReference type="EMBL" id="JAHESF010000028">
    <property type="protein sequence ID" value="MBT1699718.1"/>
    <property type="molecule type" value="Genomic_DNA"/>
</dbReference>
<dbReference type="RefSeq" id="WP_254167854.1">
    <property type="nucleotide sequence ID" value="NZ_JAHESF010000028.1"/>
</dbReference>
<proteinExistence type="predicted"/>
<evidence type="ECO:0000313" key="1">
    <source>
        <dbReference type="EMBL" id="MBT1699718.1"/>
    </source>
</evidence>
<name>A0AAP2DQY6_9BACT</name>
<protein>
    <recommendedName>
        <fullName evidence="3">3-oxoacyl-ACP synthase</fullName>
    </recommendedName>
</protein>
<dbReference type="GO" id="GO:0016746">
    <property type="term" value="F:acyltransferase activity"/>
    <property type="evidence" value="ECO:0007669"/>
    <property type="project" value="InterPro"/>
</dbReference>
<gene>
    <name evidence="1" type="ORF">KK083_22720</name>
</gene>
<sequence>MITHYCIIRDQNIVLDGKVIFSEKNSDLDAFLLNAYASLKVDYPKFYKMDNLSKLGFLAAEMLLKDRSLLNDYAPEQVALVLSNAHSSTDTDRRYTLSSRTAPSPALFVYTLPNIVAGEICIRHKIKGENAFFVAPAFDPALMADYTDMVMAGDTGASIGGWVDVLGGHYDVFLYLHEKNKAGLAEHTTGQLKELYNTTLWNS</sequence>
<organism evidence="1 2">
    <name type="scientific">Chryseosolibacter histidini</name>
    <dbReference type="NCBI Taxonomy" id="2782349"/>
    <lineage>
        <taxon>Bacteria</taxon>
        <taxon>Pseudomonadati</taxon>
        <taxon>Bacteroidota</taxon>
        <taxon>Cytophagia</taxon>
        <taxon>Cytophagales</taxon>
        <taxon>Chryseotaleaceae</taxon>
        <taxon>Chryseosolibacter</taxon>
    </lineage>
</organism>
<keyword evidence="2" id="KW-1185">Reference proteome</keyword>